<dbReference type="HOGENOM" id="CLU_858313_0_0_1"/>
<dbReference type="InParanoid" id="D8QB86"/>
<name>D8QB86_SCHCM</name>
<evidence type="ECO:0000256" key="1">
    <source>
        <dbReference type="SAM" id="Coils"/>
    </source>
</evidence>
<dbReference type="Proteomes" id="UP000007431">
    <property type="component" value="Unassembled WGS sequence"/>
</dbReference>
<dbReference type="VEuPathDB" id="FungiDB:SCHCODRAFT_02548618"/>
<keyword evidence="1" id="KW-0175">Coiled coil</keyword>
<dbReference type="EMBL" id="GL377309">
    <property type="protein sequence ID" value="EFI94715.1"/>
    <property type="molecule type" value="Genomic_DNA"/>
</dbReference>
<protein>
    <submittedName>
        <fullName evidence="2">Uncharacterized protein</fullName>
    </submittedName>
</protein>
<keyword evidence="3" id="KW-1185">Reference proteome</keyword>
<sequence>MSCSALCSICLESRAFPEQLLFFAACACRTPSCRHYPPRKIFVDLIISEADRHATAPAEVVNLQKQKFDNARMLAELREVKDALESEQRRVRALEEERDRTKIECIWMKQERDRTREEHDQRTKERDELLRELREADEKLAAMQIDNREMQRVAIGSKAQRRGLNRDVMQDCDELGAHERVRMEDIKALQEKNLELFRELMEQTLKIKSLSEPDAAVQSAQVQHQSARVVRRGGAGDLRERFYIAAAEGHRVEAGRRAEAGHRVTETREVPRTRTELRAQDGLSGGVFPPTVDSFPLTENPASSSISFSDQTMEAILYSLRNHE</sequence>
<evidence type="ECO:0000313" key="3">
    <source>
        <dbReference type="Proteomes" id="UP000007431"/>
    </source>
</evidence>
<proteinExistence type="predicted"/>
<feature type="coiled-coil region" evidence="1">
    <location>
        <begin position="70"/>
        <end position="153"/>
    </location>
</feature>
<accession>D8QB86</accession>
<reference evidence="2 3" key="1">
    <citation type="journal article" date="2010" name="Nat. Biotechnol.">
        <title>Genome sequence of the model mushroom Schizophyllum commune.</title>
        <authorList>
            <person name="Ohm R.A."/>
            <person name="de Jong J.F."/>
            <person name="Lugones L.G."/>
            <person name="Aerts A."/>
            <person name="Kothe E."/>
            <person name="Stajich J.E."/>
            <person name="de Vries R.P."/>
            <person name="Record E."/>
            <person name="Levasseur A."/>
            <person name="Baker S.E."/>
            <person name="Bartholomew K.A."/>
            <person name="Coutinho P.M."/>
            <person name="Erdmann S."/>
            <person name="Fowler T.J."/>
            <person name="Gathman A.C."/>
            <person name="Lombard V."/>
            <person name="Henrissat B."/>
            <person name="Knabe N."/>
            <person name="Kuees U."/>
            <person name="Lilly W.W."/>
            <person name="Lindquist E."/>
            <person name="Lucas S."/>
            <person name="Magnuson J.K."/>
            <person name="Piumi F."/>
            <person name="Raudaskoski M."/>
            <person name="Salamov A."/>
            <person name="Schmutz J."/>
            <person name="Schwarze F.W.M.R."/>
            <person name="vanKuyk P.A."/>
            <person name="Horton J.S."/>
            <person name="Grigoriev I.V."/>
            <person name="Woesten H.A.B."/>
        </authorList>
    </citation>
    <scope>NUCLEOTIDE SEQUENCE [LARGE SCALE GENOMIC DNA]</scope>
    <source>
        <strain evidence="3">H4-8 / FGSC 9210</strain>
    </source>
</reference>
<gene>
    <name evidence="2" type="ORF">SCHCODRAFT_236407</name>
</gene>
<organism evidence="3">
    <name type="scientific">Schizophyllum commune (strain H4-8 / FGSC 9210)</name>
    <name type="common">Split gill fungus</name>
    <dbReference type="NCBI Taxonomy" id="578458"/>
    <lineage>
        <taxon>Eukaryota</taxon>
        <taxon>Fungi</taxon>
        <taxon>Dikarya</taxon>
        <taxon>Basidiomycota</taxon>
        <taxon>Agaricomycotina</taxon>
        <taxon>Agaricomycetes</taxon>
        <taxon>Agaricomycetidae</taxon>
        <taxon>Agaricales</taxon>
        <taxon>Schizophyllaceae</taxon>
        <taxon>Schizophyllum</taxon>
    </lineage>
</organism>
<dbReference type="AlphaFoldDB" id="D8QB86"/>
<evidence type="ECO:0000313" key="2">
    <source>
        <dbReference type="EMBL" id="EFI94715.1"/>
    </source>
</evidence>